<comment type="caution">
    <text evidence="12">The sequence shown here is derived from an EMBL/GenBank/DDBJ whole genome shotgun (WGS) entry which is preliminary data.</text>
</comment>
<organism evidence="12 13">
    <name type="scientific">Electrophorus voltai</name>
    <dbReference type="NCBI Taxonomy" id="2609070"/>
    <lineage>
        <taxon>Eukaryota</taxon>
        <taxon>Metazoa</taxon>
        <taxon>Chordata</taxon>
        <taxon>Craniata</taxon>
        <taxon>Vertebrata</taxon>
        <taxon>Euteleostomi</taxon>
        <taxon>Actinopterygii</taxon>
        <taxon>Neopterygii</taxon>
        <taxon>Teleostei</taxon>
        <taxon>Ostariophysi</taxon>
        <taxon>Gymnotiformes</taxon>
        <taxon>Gymnotoidei</taxon>
        <taxon>Gymnotidae</taxon>
        <taxon>Electrophorus</taxon>
    </lineage>
</organism>
<dbReference type="InterPro" id="IPR006068">
    <property type="entry name" value="ATPase_P-typ_cation-transptr_C"/>
</dbReference>
<proteinExistence type="predicted"/>
<feature type="domain" description="Cation-transporting P-type ATPase C-terminal" evidence="11">
    <location>
        <begin position="243"/>
        <end position="300"/>
    </location>
</feature>
<dbReference type="AlphaFoldDB" id="A0AAD8YU39"/>
<keyword evidence="6" id="KW-1278">Translocase</keyword>
<evidence type="ECO:0000256" key="7">
    <source>
        <dbReference type="ARBA" id="ARBA00022989"/>
    </source>
</evidence>
<keyword evidence="8 10" id="KW-0472">Membrane</keyword>
<evidence type="ECO:0000256" key="6">
    <source>
        <dbReference type="ARBA" id="ARBA00022967"/>
    </source>
</evidence>
<evidence type="ECO:0000256" key="3">
    <source>
        <dbReference type="ARBA" id="ARBA00022741"/>
    </source>
</evidence>
<evidence type="ECO:0000313" key="12">
    <source>
        <dbReference type="EMBL" id="KAK1787317.1"/>
    </source>
</evidence>
<keyword evidence="5" id="KW-0460">Magnesium</keyword>
<keyword evidence="2 10" id="KW-0812">Transmembrane</keyword>
<dbReference type="Gene3D" id="1.20.1110.10">
    <property type="entry name" value="Calcium-transporting ATPase, transmembrane domain"/>
    <property type="match status" value="1"/>
</dbReference>
<dbReference type="GO" id="GO:0016020">
    <property type="term" value="C:membrane"/>
    <property type="evidence" value="ECO:0007669"/>
    <property type="project" value="UniProtKB-SubCell"/>
</dbReference>
<evidence type="ECO:0000256" key="8">
    <source>
        <dbReference type="ARBA" id="ARBA00023136"/>
    </source>
</evidence>
<dbReference type="SUPFAM" id="SSF81665">
    <property type="entry name" value="Calcium ATPase, transmembrane domain M"/>
    <property type="match status" value="1"/>
</dbReference>
<feature type="compositionally biased region" description="Polar residues" evidence="9">
    <location>
        <begin position="339"/>
        <end position="356"/>
    </location>
</feature>
<keyword evidence="13" id="KW-1185">Reference proteome</keyword>
<evidence type="ECO:0000256" key="10">
    <source>
        <dbReference type="SAM" id="Phobius"/>
    </source>
</evidence>
<keyword evidence="3" id="KW-0547">Nucleotide-binding</keyword>
<feature type="region of interest" description="Disordered" evidence="9">
    <location>
        <begin position="334"/>
        <end position="356"/>
    </location>
</feature>
<reference evidence="12" key="1">
    <citation type="submission" date="2023-03" db="EMBL/GenBank/DDBJ databases">
        <title>Electrophorus voltai genome.</title>
        <authorList>
            <person name="Bian C."/>
        </authorList>
    </citation>
    <scope>NUCLEOTIDE SEQUENCE</scope>
    <source>
        <strain evidence="12">CB-2022</strain>
        <tissue evidence="12">Muscle</tissue>
    </source>
</reference>
<accession>A0AAD8YU39</accession>
<name>A0AAD8YU39_9TELE</name>
<evidence type="ECO:0000256" key="5">
    <source>
        <dbReference type="ARBA" id="ARBA00022842"/>
    </source>
</evidence>
<feature type="transmembrane region" description="Helical" evidence="10">
    <location>
        <begin position="278"/>
        <end position="297"/>
    </location>
</feature>
<protein>
    <recommendedName>
        <fullName evidence="11">Cation-transporting P-type ATPase C-terminal domain-containing protein</fullName>
    </recommendedName>
</protein>
<dbReference type="EMBL" id="JAROKS010000023">
    <property type="protein sequence ID" value="KAK1787317.1"/>
    <property type="molecule type" value="Genomic_DNA"/>
</dbReference>
<keyword evidence="4" id="KW-0067">ATP-binding</keyword>
<evidence type="ECO:0000313" key="13">
    <source>
        <dbReference type="Proteomes" id="UP001239994"/>
    </source>
</evidence>
<dbReference type="Proteomes" id="UP001239994">
    <property type="component" value="Unassembled WGS sequence"/>
</dbReference>
<dbReference type="InterPro" id="IPR023298">
    <property type="entry name" value="ATPase_P-typ_TM_dom_sf"/>
</dbReference>
<comment type="subcellular location">
    <subcellularLocation>
        <location evidence="1">Membrane</location>
        <topology evidence="1">Multi-pass membrane protein</topology>
    </subcellularLocation>
</comment>
<dbReference type="Pfam" id="PF00689">
    <property type="entry name" value="Cation_ATPase_C"/>
    <property type="match status" value="1"/>
</dbReference>
<dbReference type="GO" id="GO:0005524">
    <property type="term" value="F:ATP binding"/>
    <property type="evidence" value="ECO:0007669"/>
    <property type="project" value="UniProtKB-KW"/>
</dbReference>
<evidence type="ECO:0000259" key="11">
    <source>
        <dbReference type="Pfam" id="PF00689"/>
    </source>
</evidence>
<evidence type="ECO:0000256" key="2">
    <source>
        <dbReference type="ARBA" id="ARBA00022692"/>
    </source>
</evidence>
<keyword evidence="7 10" id="KW-1133">Transmembrane helix</keyword>
<sequence>MREDKLAEVVEEKKIEERSHYGNGREVEDEVTSQKFRVIRQLMKKEFTLDFSRDRKSMSVFCMPTKTGSQSKMFVKTGDGVNDTPTLKKVELGIARSCQTTTSPPSLWQWRRGYVGLGTVGAATWWYLFDEQVHRCLSTGWMSQLCCGFICVSTEPSAHLAQEIRALSPSSPDSGILAIETEQIKEKQSVPESLRRRRITQVTETPPLPPRFLAVLQRHFMQCTEENPMFQGIKCEVFESRYPTTMALSVLVTIEMFNALNSLSENQSLLRMPPWVDIWLLGAIIPSLSLHFLILYVEPLPVSMMEGRETPVIFLAVFSYSLKGLAVKDGAVPKPGSDATAQDALSSTAITGSEDG</sequence>
<evidence type="ECO:0000256" key="1">
    <source>
        <dbReference type="ARBA" id="ARBA00004141"/>
    </source>
</evidence>
<evidence type="ECO:0000256" key="9">
    <source>
        <dbReference type="SAM" id="MobiDB-lite"/>
    </source>
</evidence>
<dbReference type="FunFam" id="1.20.1110.10:FF:000065">
    <property type="entry name" value="Sarcoplasmic/endoplasmic reticulum calcium ATPase 1"/>
    <property type="match status" value="1"/>
</dbReference>
<gene>
    <name evidence="12" type="ORF">P4O66_002819</name>
</gene>
<evidence type="ECO:0000256" key="4">
    <source>
        <dbReference type="ARBA" id="ARBA00022840"/>
    </source>
</evidence>